<gene>
    <name evidence="1" type="ORF">RJ641_012313</name>
</gene>
<protein>
    <submittedName>
        <fullName evidence="1">Phosphoenolpyruvate carboxylase</fullName>
    </submittedName>
</protein>
<dbReference type="GO" id="GO:0008964">
    <property type="term" value="F:phosphoenolpyruvate carboxylase activity"/>
    <property type="evidence" value="ECO:0007669"/>
    <property type="project" value="InterPro"/>
</dbReference>
<evidence type="ECO:0000313" key="2">
    <source>
        <dbReference type="Proteomes" id="UP001370490"/>
    </source>
</evidence>
<evidence type="ECO:0000313" key="1">
    <source>
        <dbReference type="EMBL" id="KAK6921806.1"/>
    </source>
</evidence>
<dbReference type="Proteomes" id="UP001370490">
    <property type="component" value="Unassembled WGS sequence"/>
</dbReference>
<dbReference type="GO" id="GO:0006099">
    <property type="term" value="P:tricarboxylic acid cycle"/>
    <property type="evidence" value="ECO:0007669"/>
    <property type="project" value="InterPro"/>
</dbReference>
<name>A0AAN8V1U5_9MAGN</name>
<keyword evidence="2" id="KW-1185">Reference proteome</keyword>
<dbReference type="Pfam" id="PF00311">
    <property type="entry name" value="PEPcase"/>
    <property type="match status" value="1"/>
</dbReference>
<proteinExistence type="predicted"/>
<dbReference type="InterPro" id="IPR015813">
    <property type="entry name" value="Pyrv/PenolPyrv_kinase-like_dom"/>
</dbReference>
<feature type="non-terminal residue" evidence="1">
    <location>
        <position position="138"/>
    </location>
</feature>
<dbReference type="GO" id="GO:0005829">
    <property type="term" value="C:cytosol"/>
    <property type="evidence" value="ECO:0007669"/>
    <property type="project" value="TreeGrafter"/>
</dbReference>
<dbReference type="EMBL" id="JBAMMX010000019">
    <property type="protein sequence ID" value="KAK6921806.1"/>
    <property type="molecule type" value="Genomic_DNA"/>
</dbReference>
<dbReference type="Gene3D" id="1.20.1440.90">
    <property type="entry name" value="Phosphoenolpyruvate/pyruvate domain"/>
    <property type="match status" value="1"/>
</dbReference>
<dbReference type="GO" id="GO:0015977">
    <property type="term" value="P:carbon fixation"/>
    <property type="evidence" value="ECO:0007669"/>
    <property type="project" value="InterPro"/>
</dbReference>
<sequence length="138" mass="16036">MIGCQASRRKFSEKLNKTRRRLELLIENLPCDMDPMDYYETSDQFLEPLLLCYESLQSCGSGVLADGRLADLIRRVAVFGMVLMKLDLRQESGRHAEALDAITTYLDMGTYSEWDEEKKLEFLTRELKGKRPLIPRRI</sequence>
<dbReference type="InterPro" id="IPR021135">
    <property type="entry name" value="PEP_COase"/>
</dbReference>
<accession>A0AAN8V1U5</accession>
<comment type="caution">
    <text evidence="1">The sequence shown here is derived from an EMBL/GenBank/DDBJ whole genome shotgun (WGS) entry which is preliminary data.</text>
</comment>
<reference evidence="1 2" key="1">
    <citation type="submission" date="2023-12" db="EMBL/GenBank/DDBJ databases">
        <title>A high-quality genome assembly for Dillenia turbinata (Dilleniales).</title>
        <authorList>
            <person name="Chanderbali A."/>
        </authorList>
    </citation>
    <scope>NUCLEOTIDE SEQUENCE [LARGE SCALE GENOMIC DNA]</scope>
    <source>
        <strain evidence="1">LSX21</strain>
        <tissue evidence="1">Leaf</tissue>
    </source>
</reference>
<dbReference type="SUPFAM" id="SSF51621">
    <property type="entry name" value="Phosphoenolpyruvate/pyruvate domain"/>
    <property type="match status" value="1"/>
</dbReference>
<dbReference type="AlphaFoldDB" id="A0AAN8V1U5"/>
<organism evidence="1 2">
    <name type="scientific">Dillenia turbinata</name>
    <dbReference type="NCBI Taxonomy" id="194707"/>
    <lineage>
        <taxon>Eukaryota</taxon>
        <taxon>Viridiplantae</taxon>
        <taxon>Streptophyta</taxon>
        <taxon>Embryophyta</taxon>
        <taxon>Tracheophyta</taxon>
        <taxon>Spermatophyta</taxon>
        <taxon>Magnoliopsida</taxon>
        <taxon>eudicotyledons</taxon>
        <taxon>Gunneridae</taxon>
        <taxon>Pentapetalae</taxon>
        <taxon>Dilleniales</taxon>
        <taxon>Dilleniaceae</taxon>
        <taxon>Dillenia</taxon>
    </lineage>
</organism>
<dbReference type="PANTHER" id="PTHR30523">
    <property type="entry name" value="PHOSPHOENOLPYRUVATE CARBOXYLASE"/>
    <property type="match status" value="1"/>
</dbReference>
<dbReference type="PANTHER" id="PTHR30523:SF6">
    <property type="entry name" value="PHOSPHOENOLPYRUVATE CARBOXYLASE"/>
    <property type="match status" value="1"/>
</dbReference>